<organism evidence="2 3">
    <name type="scientific">Tuber melanosporum (strain Mel28)</name>
    <name type="common">Perigord black truffle</name>
    <dbReference type="NCBI Taxonomy" id="656061"/>
    <lineage>
        <taxon>Eukaryota</taxon>
        <taxon>Fungi</taxon>
        <taxon>Dikarya</taxon>
        <taxon>Ascomycota</taxon>
        <taxon>Pezizomycotina</taxon>
        <taxon>Pezizomycetes</taxon>
        <taxon>Pezizales</taxon>
        <taxon>Tuberaceae</taxon>
        <taxon>Tuber</taxon>
    </lineage>
</organism>
<dbReference type="eggNOG" id="ENOG502RBCG">
    <property type="taxonomic scope" value="Eukaryota"/>
</dbReference>
<dbReference type="PANTHER" id="PTHR43591:SF24">
    <property type="entry name" value="2-METHOXY-6-POLYPRENYL-1,4-BENZOQUINOL METHYLASE, MITOCHONDRIAL"/>
    <property type="match status" value="1"/>
</dbReference>
<dbReference type="HOGENOM" id="CLU_010595_10_1_1"/>
<dbReference type="InterPro" id="IPR029063">
    <property type="entry name" value="SAM-dependent_MTases_sf"/>
</dbReference>
<dbReference type="Pfam" id="PF13649">
    <property type="entry name" value="Methyltransf_25"/>
    <property type="match status" value="1"/>
</dbReference>
<evidence type="ECO:0000259" key="1">
    <source>
        <dbReference type="Pfam" id="PF13649"/>
    </source>
</evidence>
<dbReference type="InParanoid" id="D5G774"/>
<keyword evidence="3" id="KW-1185">Reference proteome</keyword>
<dbReference type="InterPro" id="IPR041698">
    <property type="entry name" value="Methyltransf_25"/>
</dbReference>
<proteinExistence type="predicted"/>
<dbReference type="OMA" id="FPLYVCI"/>
<accession>D5G774</accession>
<dbReference type="PANTHER" id="PTHR43591">
    <property type="entry name" value="METHYLTRANSFERASE"/>
    <property type="match status" value="1"/>
</dbReference>
<dbReference type="KEGG" id="tml:GSTUM_00002497001"/>
<dbReference type="GeneID" id="9185265"/>
<reference evidence="2 3" key="1">
    <citation type="journal article" date="2010" name="Nature">
        <title>Perigord black truffle genome uncovers evolutionary origins and mechanisms of symbiosis.</title>
        <authorList>
            <person name="Martin F."/>
            <person name="Kohler A."/>
            <person name="Murat C."/>
            <person name="Balestrini R."/>
            <person name="Coutinho P.M."/>
            <person name="Jaillon O."/>
            <person name="Montanini B."/>
            <person name="Morin E."/>
            <person name="Noel B."/>
            <person name="Percudani R."/>
            <person name="Porcel B."/>
            <person name="Rubini A."/>
            <person name="Amicucci A."/>
            <person name="Amselem J."/>
            <person name="Anthouard V."/>
            <person name="Arcioni S."/>
            <person name="Artiguenave F."/>
            <person name="Aury J.M."/>
            <person name="Ballario P."/>
            <person name="Bolchi A."/>
            <person name="Brenna A."/>
            <person name="Brun A."/>
            <person name="Buee M."/>
            <person name="Cantarel B."/>
            <person name="Chevalier G."/>
            <person name="Couloux A."/>
            <person name="Da Silva C."/>
            <person name="Denoeud F."/>
            <person name="Duplessis S."/>
            <person name="Ghignone S."/>
            <person name="Hilselberger B."/>
            <person name="Iotti M."/>
            <person name="Marcais B."/>
            <person name="Mello A."/>
            <person name="Miranda M."/>
            <person name="Pacioni G."/>
            <person name="Quesneville H."/>
            <person name="Riccioni C."/>
            <person name="Ruotolo R."/>
            <person name="Splivallo R."/>
            <person name="Stocchi V."/>
            <person name="Tisserant E."/>
            <person name="Viscomi A.R."/>
            <person name="Zambonelli A."/>
            <person name="Zampieri E."/>
            <person name="Henrissat B."/>
            <person name="Lebrun M.H."/>
            <person name="Paolocci F."/>
            <person name="Bonfante P."/>
            <person name="Ottonello S."/>
            <person name="Wincker P."/>
        </authorList>
    </citation>
    <scope>NUCLEOTIDE SEQUENCE [LARGE SCALE GENOMIC DNA]</scope>
    <source>
        <strain evidence="2 3">Mel28</strain>
    </source>
</reference>
<feature type="domain" description="Methyltransferase" evidence="1">
    <location>
        <begin position="75"/>
        <end position="166"/>
    </location>
</feature>
<sequence>MSSNPEPDTVSLDTSFEATIQIQGRTYQQWAVEHGTSYGPVDEYERERQETQHEIFKLVFDRKLIFPPVHNPRKILDCGYGSGSWATDVAMKYPHCDVIGVDISHHMMPDDPPPNLILQVDDLNEPFTFHSNEFDFIHSRNVVTGINKARWPSYVRDCARVLKPGGWLQMIEIYHNVQSDNGTMTDRHALRELSTKFLSASENSKDLRAPLALESFMRDVGMVDVAGRMIPLPLNGWSMNPKEREIGERFNYSYKAAMSGHMRIPLTERLHLTHSQFNDLIQRATEELDNLGLKPYVGLYICIGVSSTVRTTEASYNSTNHLTRKTKPQEIT</sequence>
<gene>
    <name evidence="2" type="ORF">GSTUM_00002497001</name>
</gene>
<evidence type="ECO:0000313" key="2">
    <source>
        <dbReference type="EMBL" id="CAZ80367.1"/>
    </source>
</evidence>
<protein>
    <submittedName>
        <fullName evidence="2">(Perigord truffle) hypothetical protein</fullName>
    </submittedName>
</protein>
<evidence type="ECO:0000313" key="3">
    <source>
        <dbReference type="Proteomes" id="UP000006911"/>
    </source>
</evidence>
<dbReference type="RefSeq" id="XP_002836176.1">
    <property type="nucleotide sequence ID" value="XM_002836130.1"/>
</dbReference>
<dbReference type="Gene3D" id="3.40.50.150">
    <property type="entry name" value="Vaccinia Virus protein VP39"/>
    <property type="match status" value="1"/>
</dbReference>
<dbReference type="CDD" id="cd02440">
    <property type="entry name" value="AdoMet_MTases"/>
    <property type="match status" value="1"/>
</dbReference>
<dbReference type="EMBL" id="FN430022">
    <property type="protein sequence ID" value="CAZ80367.1"/>
    <property type="molecule type" value="Genomic_DNA"/>
</dbReference>
<dbReference type="AlphaFoldDB" id="D5G774"/>
<name>D5G774_TUBMM</name>
<dbReference type="Proteomes" id="UP000006911">
    <property type="component" value="Unassembled WGS sequence"/>
</dbReference>
<dbReference type="GO" id="GO:0008168">
    <property type="term" value="F:methyltransferase activity"/>
    <property type="evidence" value="ECO:0007669"/>
    <property type="project" value="TreeGrafter"/>
</dbReference>
<dbReference type="STRING" id="656061.D5G774"/>
<dbReference type="SUPFAM" id="SSF53335">
    <property type="entry name" value="S-adenosyl-L-methionine-dependent methyltransferases"/>
    <property type="match status" value="1"/>
</dbReference>